<dbReference type="SUPFAM" id="SSF82171">
    <property type="entry name" value="DPP6 N-terminal domain-like"/>
    <property type="match status" value="1"/>
</dbReference>
<dbReference type="InterPro" id="IPR011659">
    <property type="entry name" value="WD40"/>
</dbReference>
<feature type="signal peptide" evidence="1">
    <location>
        <begin position="1"/>
        <end position="31"/>
    </location>
</feature>
<dbReference type="Proteomes" id="UP001596111">
    <property type="component" value="Unassembled WGS sequence"/>
</dbReference>
<keyword evidence="4" id="KW-1185">Reference proteome</keyword>
<reference evidence="4" key="1">
    <citation type="journal article" date="2019" name="Int. J. Syst. Evol. Microbiol.">
        <title>The Global Catalogue of Microorganisms (GCM) 10K type strain sequencing project: providing services to taxonomists for standard genome sequencing and annotation.</title>
        <authorList>
            <consortium name="The Broad Institute Genomics Platform"/>
            <consortium name="The Broad Institute Genome Sequencing Center for Infectious Disease"/>
            <person name="Wu L."/>
            <person name="Ma J."/>
        </authorList>
    </citation>
    <scope>NUCLEOTIDE SEQUENCE [LARGE SCALE GENOMIC DNA]</scope>
    <source>
        <strain evidence="4">CGMCC 1.13587</strain>
    </source>
</reference>
<evidence type="ECO:0000259" key="2">
    <source>
        <dbReference type="Pfam" id="PF00326"/>
    </source>
</evidence>
<dbReference type="Pfam" id="PF00326">
    <property type="entry name" value="Peptidase_S9"/>
    <property type="match status" value="1"/>
</dbReference>
<evidence type="ECO:0000313" key="3">
    <source>
        <dbReference type="EMBL" id="MFC5582776.1"/>
    </source>
</evidence>
<dbReference type="NCBIfam" id="NF033523">
    <property type="entry name" value="lasso_peptidase"/>
    <property type="match status" value="1"/>
</dbReference>
<feature type="domain" description="Peptidase S9 prolyl oligopeptidase catalytic" evidence="2">
    <location>
        <begin position="507"/>
        <end position="663"/>
    </location>
</feature>
<dbReference type="RefSeq" id="WP_377329182.1">
    <property type="nucleotide sequence ID" value="NZ_JBHSNG010000024.1"/>
</dbReference>
<evidence type="ECO:0000313" key="4">
    <source>
        <dbReference type="Proteomes" id="UP001596111"/>
    </source>
</evidence>
<gene>
    <name evidence="3" type="ORF">ACFPPB_16795</name>
</gene>
<sequence>MRFVSFHAIVRRVVCVGVLLGAPAAVSPAFAVSPRQMVEIADFSSPVVSPNGERVAFRVMRASIDRNTYDTAWYVQRMDGSSPPRRVSDGGVPLRDSAGVDLPAMAVWSPDGREIYYRARLDGRIDVWRATVDGAVAERLTGGGADVRDFSLSDDGKVLKYSVGPTREEVIAAEQAEYDRGIRVDRATPLGQPLFRSGDTEGRLATQRLGLMFNRVDLTADVPDRWTAIDLASGVVRDLTPSERPPAVLAASDLAKQVRHIWKLARDRESGRIALLTRTEATPGQPRIELAMLPARGTRRLATCVVEACTGKEISGVQWRPGSDEVIFTVTPYDKGFAQSIYRWNVDTGAVYPVATSSGLFGGEGRWGPGTCGVSSAALACVTAEANRPPRLERVDLQTGARQVLFDPNNVLAQDLSKIPAQLLRWTDAKGTTFTGQLYSARRVGNMPPPLFVTYYRCVGFVRGGSGDEWPLATMAEQGISTLCINAPWFSANAEERYELGQSAVESAVEELASEGRIDRTKIGMGGLSFGSEVTMWTLIHSDVVAAASMASPTTSSMYYLLGSNIGEPFLSLLRTNWQLGTPDETPAQWQKISPTLNLGKIHTPILMQFPEQEYMHGLDYAIPLMRSNRADLYVFPNEPHNKFQPRHKLAVYARNLDWFRFWLLGLEDSDAAKAPQYARWRAMRSSLREQRAVH</sequence>
<evidence type="ECO:0000256" key="1">
    <source>
        <dbReference type="SAM" id="SignalP"/>
    </source>
</evidence>
<dbReference type="Pfam" id="PF07676">
    <property type="entry name" value="PD40"/>
    <property type="match status" value="1"/>
</dbReference>
<dbReference type="Gene3D" id="2.120.10.30">
    <property type="entry name" value="TolB, C-terminal domain"/>
    <property type="match status" value="1"/>
</dbReference>
<proteinExistence type="predicted"/>
<dbReference type="InterPro" id="IPR011042">
    <property type="entry name" value="6-blade_b-propeller_TolB-like"/>
</dbReference>
<accession>A0ABW0T0C8</accession>
<organism evidence="3 4">
    <name type="scientific">Rhodanobacter terrae</name>
    <dbReference type="NCBI Taxonomy" id="418647"/>
    <lineage>
        <taxon>Bacteria</taxon>
        <taxon>Pseudomonadati</taxon>
        <taxon>Pseudomonadota</taxon>
        <taxon>Gammaproteobacteria</taxon>
        <taxon>Lysobacterales</taxon>
        <taxon>Rhodanobacteraceae</taxon>
        <taxon>Rhodanobacter</taxon>
    </lineage>
</organism>
<comment type="caution">
    <text evidence="3">The sequence shown here is derived from an EMBL/GenBank/DDBJ whole genome shotgun (WGS) entry which is preliminary data.</text>
</comment>
<dbReference type="Gene3D" id="3.40.50.1820">
    <property type="entry name" value="alpha/beta hydrolase"/>
    <property type="match status" value="1"/>
</dbReference>
<keyword evidence="1" id="KW-0732">Signal</keyword>
<dbReference type="InterPro" id="IPR053536">
    <property type="entry name" value="Lasso_peptide_isopeptidase"/>
</dbReference>
<protein>
    <submittedName>
        <fullName evidence="3">Atxe2 family lasso peptide isopeptidase</fullName>
    </submittedName>
</protein>
<name>A0ABW0T0C8_9GAMM</name>
<dbReference type="EMBL" id="JBHSNG010000024">
    <property type="protein sequence ID" value="MFC5582776.1"/>
    <property type="molecule type" value="Genomic_DNA"/>
</dbReference>
<feature type="chain" id="PRO_5046124864" evidence="1">
    <location>
        <begin position="32"/>
        <end position="695"/>
    </location>
</feature>
<dbReference type="InterPro" id="IPR001375">
    <property type="entry name" value="Peptidase_S9_cat"/>
</dbReference>
<dbReference type="InterPro" id="IPR029058">
    <property type="entry name" value="AB_hydrolase_fold"/>
</dbReference>
<dbReference type="SUPFAM" id="SSF53474">
    <property type="entry name" value="alpha/beta-Hydrolases"/>
    <property type="match status" value="1"/>
</dbReference>